<dbReference type="Pfam" id="PF00392">
    <property type="entry name" value="GntR"/>
    <property type="match status" value="1"/>
</dbReference>
<evidence type="ECO:0000259" key="4">
    <source>
        <dbReference type="PROSITE" id="PS50949"/>
    </source>
</evidence>
<dbReference type="Gene3D" id="1.20.120.530">
    <property type="entry name" value="GntR ligand-binding domain-like"/>
    <property type="match status" value="1"/>
</dbReference>
<dbReference type="AlphaFoldDB" id="A0A1G9D5Q6"/>
<protein>
    <submittedName>
        <fullName evidence="5">DNA-binding transcriptional regulator, FadR family</fullName>
    </submittedName>
</protein>
<keyword evidence="6" id="KW-1185">Reference proteome</keyword>
<dbReference type="PANTHER" id="PTHR43537">
    <property type="entry name" value="TRANSCRIPTIONAL REGULATOR, GNTR FAMILY"/>
    <property type="match status" value="1"/>
</dbReference>
<evidence type="ECO:0000256" key="2">
    <source>
        <dbReference type="ARBA" id="ARBA00023125"/>
    </source>
</evidence>
<dbReference type="Gene3D" id="1.10.10.10">
    <property type="entry name" value="Winged helix-like DNA-binding domain superfamily/Winged helix DNA-binding domain"/>
    <property type="match status" value="1"/>
</dbReference>
<reference evidence="6" key="1">
    <citation type="submission" date="2016-10" db="EMBL/GenBank/DDBJ databases">
        <authorList>
            <person name="Varghese N."/>
            <person name="Submissions S."/>
        </authorList>
    </citation>
    <scope>NUCLEOTIDE SEQUENCE [LARGE SCALE GENOMIC DNA]</scope>
    <source>
        <strain evidence="6">CGMCC 1.10789</strain>
    </source>
</reference>
<dbReference type="PANTHER" id="PTHR43537:SF5">
    <property type="entry name" value="UXU OPERON TRANSCRIPTIONAL REGULATOR"/>
    <property type="match status" value="1"/>
</dbReference>
<dbReference type="PRINTS" id="PR00035">
    <property type="entry name" value="HTHGNTR"/>
</dbReference>
<dbReference type="OrthoDB" id="284307at2"/>
<evidence type="ECO:0000313" key="5">
    <source>
        <dbReference type="EMBL" id="SDK58995.1"/>
    </source>
</evidence>
<gene>
    <name evidence="5" type="ORF">SAMN05216257_103351</name>
</gene>
<evidence type="ECO:0000256" key="3">
    <source>
        <dbReference type="ARBA" id="ARBA00023163"/>
    </source>
</evidence>
<dbReference type="EMBL" id="FNFV01000003">
    <property type="protein sequence ID" value="SDK58995.1"/>
    <property type="molecule type" value="Genomic_DNA"/>
</dbReference>
<feature type="domain" description="HTH gntR-type" evidence="4">
    <location>
        <begin position="7"/>
        <end position="75"/>
    </location>
</feature>
<evidence type="ECO:0000313" key="6">
    <source>
        <dbReference type="Proteomes" id="UP000199328"/>
    </source>
</evidence>
<sequence>MLTRPADAERELAIERLQAFIVDGGYGPGDRLPPERDLMVELGMSRTTLRKALEKLENDGAIWRHVGKGTFVAAKSVPRQPGWLAEISQQLTPVKMMRARLCLEPAIAREAAMNASAEAVAAIRRAEREAVEAADWAGYEAADDRFHRAVARAADNILLAALYDQLNQVQRAVAWRSVVRETERPPRDHPSFAEHARIASAIEARDPGEAQAAMRAHIGSVSARLFGEV</sequence>
<dbReference type="GO" id="GO:0003677">
    <property type="term" value="F:DNA binding"/>
    <property type="evidence" value="ECO:0007669"/>
    <property type="project" value="UniProtKB-KW"/>
</dbReference>
<dbReference type="RefSeq" id="WP_092500111.1">
    <property type="nucleotide sequence ID" value="NZ_FNFV01000003.1"/>
</dbReference>
<dbReference type="InterPro" id="IPR008920">
    <property type="entry name" value="TF_FadR/GntR_C"/>
</dbReference>
<dbReference type="InterPro" id="IPR036388">
    <property type="entry name" value="WH-like_DNA-bd_sf"/>
</dbReference>
<dbReference type="Proteomes" id="UP000199328">
    <property type="component" value="Unassembled WGS sequence"/>
</dbReference>
<keyword evidence="3" id="KW-0804">Transcription</keyword>
<dbReference type="SMART" id="SM00345">
    <property type="entry name" value="HTH_GNTR"/>
    <property type="match status" value="1"/>
</dbReference>
<proteinExistence type="predicted"/>
<dbReference type="GO" id="GO:0003700">
    <property type="term" value="F:DNA-binding transcription factor activity"/>
    <property type="evidence" value="ECO:0007669"/>
    <property type="project" value="InterPro"/>
</dbReference>
<dbReference type="STRING" id="990712.SAMN05216257_103351"/>
<dbReference type="SMART" id="SM00895">
    <property type="entry name" value="FCD"/>
    <property type="match status" value="1"/>
</dbReference>
<dbReference type="Pfam" id="PF07729">
    <property type="entry name" value="FCD"/>
    <property type="match status" value="1"/>
</dbReference>
<dbReference type="SUPFAM" id="SSF46785">
    <property type="entry name" value="Winged helix' DNA-binding domain"/>
    <property type="match status" value="1"/>
</dbReference>
<keyword evidence="1" id="KW-0805">Transcription regulation</keyword>
<dbReference type="SUPFAM" id="SSF48008">
    <property type="entry name" value="GntR ligand-binding domain-like"/>
    <property type="match status" value="1"/>
</dbReference>
<dbReference type="InterPro" id="IPR000524">
    <property type="entry name" value="Tscrpt_reg_HTH_GntR"/>
</dbReference>
<accession>A0A1G9D5Q6</accession>
<dbReference type="PROSITE" id="PS50949">
    <property type="entry name" value="HTH_GNTR"/>
    <property type="match status" value="1"/>
</dbReference>
<keyword evidence="2 5" id="KW-0238">DNA-binding</keyword>
<dbReference type="InterPro" id="IPR011711">
    <property type="entry name" value="GntR_C"/>
</dbReference>
<name>A0A1G9D5Q6_9RHOB</name>
<dbReference type="CDD" id="cd07377">
    <property type="entry name" value="WHTH_GntR"/>
    <property type="match status" value="1"/>
</dbReference>
<evidence type="ECO:0000256" key="1">
    <source>
        <dbReference type="ARBA" id="ARBA00023015"/>
    </source>
</evidence>
<organism evidence="5 6">
    <name type="scientific">Meinhardsimonia xiamenensis</name>
    <dbReference type="NCBI Taxonomy" id="990712"/>
    <lineage>
        <taxon>Bacteria</taxon>
        <taxon>Pseudomonadati</taxon>
        <taxon>Pseudomonadota</taxon>
        <taxon>Alphaproteobacteria</taxon>
        <taxon>Rhodobacterales</taxon>
        <taxon>Paracoccaceae</taxon>
        <taxon>Meinhardsimonia</taxon>
    </lineage>
</organism>
<dbReference type="InterPro" id="IPR036390">
    <property type="entry name" value="WH_DNA-bd_sf"/>
</dbReference>